<evidence type="ECO:0000256" key="1">
    <source>
        <dbReference type="SAM" id="Phobius"/>
    </source>
</evidence>
<comment type="caution">
    <text evidence="2">The sequence shown here is derived from an EMBL/GenBank/DDBJ whole genome shotgun (WGS) entry which is preliminary data.</text>
</comment>
<evidence type="ECO:0000313" key="3">
    <source>
        <dbReference type="Proteomes" id="UP000180036"/>
    </source>
</evidence>
<feature type="transmembrane region" description="Helical" evidence="1">
    <location>
        <begin position="35"/>
        <end position="58"/>
    </location>
</feature>
<dbReference type="AlphaFoldDB" id="A0AAP7TB32"/>
<feature type="transmembrane region" description="Helical" evidence="1">
    <location>
        <begin position="67"/>
        <end position="85"/>
    </location>
</feature>
<reference evidence="2 3" key="1">
    <citation type="submission" date="2016-10" db="EMBL/GenBank/DDBJ databases">
        <authorList>
            <person name="Marach S."/>
            <person name="Prathuangwong S."/>
            <person name="Takikawa Y."/>
            <person name="Dohra H."/>
        </authorList>
    </citation>
    <scope>NUCLEOTIDE SEQUENCE [LARGE SCALE GENOMIC DNA]</scope>
    <source>
        <strain evidence="2 3">K2</strain>
    </source>
</reference>
<feature type="transmembrane region" description="Helical" evidence="1">
    <location>
        <begin position="12"/>
        <end position="29"/>
    </location>
</feature>
<dbReference type="Proteomes" id="UP000180036">
    <property type="component" value="Unassembled WGS sequence"/>
</dbReference>
<dbReference type="RefSeq" id="WP_071348176.1">
    <property type="nucleotide sequence ID" value="NZ_MOEA01000003.1"/>
</dbReference>
<accession>A0AAP7TB32</accession>
<sequence length="182" mass="20736">MVNKILRKINRATIFFVLVLAFDLTVFLMSHDGYYLSFVVETNYIFPVLLTLVAFFVVARRYKIQKLYVICITIPAVLIVALLAATGDSYGTISSPAKNVTVTIEHRNATLGETNYFYDFYVHVPSLYPGLMRKTNKDTVRIMIRNAEGEDDLDVLGVSNAEWKDNKIIFHPAYEKAIEIDL</sequence>
<keyword evidence="1" id="KW-0472">Membrane</keyword>
<keyword evidence="1" id="KW-1133">Transmembrane helix</keyword>
<proteinExistence type="predicted"/>
<name>A0AAP7TB32_BACAM</name>
<dbReference type="EMBL" id="MOEA01000003">
    <property type="protein sequence ID" value="OIK20933.1"/>
    <property type="molecule type" value="Genomic_DNA"/>
</dbReference>
<keyword evidence="1" id="KW-0812">Transmembrane</keyword>
<organism evidence="2 3">
    <name type="scientific">Bacillus amyloliquefaciens</name>
    <name type="common">Bacillus velezensis</name>
    <dbReference type="NCBI Taxonomy" id="1390"/>
    <lineage>
        <taxon>Bacteria</taxon>
        <taxon>Bacillati</taxon>
        <taxon>Bacillota</taxon>
        <taxon>Bacilli</taxon>
        <taxon>Bacillales</taxon>
        <taxon>Bacillaceae</taxon>
        <taxon>Bacillus</taxon>
        <taxon>Bacillus amyloliquefaciens group</taxon>
    </lineage>
</organism>
<evidence type="ECO:0000313" key="2">
    <source>
        <dbReference type="EMBL" id="OIK20933.1"/>
    </source>
</evidence>
<protein>
    <submittedName>
        <fullName evidence="2">Uncharacterized protein</fullName>
    </submittedName>
</protein>
<gene>
    <name evidence="2" type="ORF">BKP66_15085</name>
</gene>